<comment type="caution">
    <text evidence="2">The sequence shown here is derived from an EMBL/GenBank/DDBJ whole genome shotgun (WGS) entry which is preliminary data.</text>
</comment>
<evidence type="ECO:0008006" key="4">
    <source>
        <dbReference type="Google" id="ProtNLM"/>
    </source>
</evidence>
<dbReference type="AlphaFoldDB" id="A0A1E7JZR9"/>
<feature type="signal peptide" evidence="1">
    <location>
        <begin position="1"/>
        <end position="31"/>
    </location>
</feature>
<evidence type="ECO:0000256" key="1">
    <source>
        <dbReference type="SAM" id="SignalP"/>
    </source>
</evidence>
<proteinExistence type="predicted"/>
<feature type="chain" id="PRO_5009196065" description="Secreted protein" evidence="1">
    <location>
        <begin position="32"/>
        <end position="171"/>
    </location>
</feature>
<dbReference type="PROSITE" id="PS51257">
    <property type="entry name" value="PROKAR_LIPOPROTEIN"/>
    <property type="match status" value="1"/>
</dbReference>
<accession>A0A1E7JZR9</accession>
<evidence type="ECO:0000313" key="2">
    <source>
        <dbReference type="EMBL" id="OEU97164.1"/>
    </source>
</evidence>
<keyword evidence="1" id="KW-0732">Signal</keyword>
<dbReference type="PATRIC" id="fig|943816.4.peg.91"/>
<protein>
    <recommendedName>
        <fullName evidence="4">Secreted protein</fullName>
    </recommendedName>
</protein>
<evidence type="ECO:0000313" key="3">
    <source>
        <dbReference type="Proteomes" id="UP000175829"/>
    </source>
</evidence>
<sequence>MRTLLRRATVAATCLGTVAGAAVVMAPPAMAASCNTTTKTVDDRGYSGPWADNWTLKATMCSYRSGSYVYSYAKLSWDVPSSYPNPTPRTFDAAKFRVYLKKSVAGAPDPIRAHRDFGLEGRMESGDGSYTTPTFRHAVSRYALGDGAWKLNWNNDGDGYVHYSVTASPRV</sequence>
<gene>
    <name evidence="2" type="ORF">AN217_03880</name>
</gene>
<dbReference type="EMBL" id="LJGV01000022">
    <property type="protein sequence ID" value="OEU97164.1"/>
    <property type="molecule type" value="Genomic_DNA"/>
</dbReference>
<reference evidence="2 3" key="1">
    <citation type="journal article" date="2016" name="Front. Microbiol.">
        <title>Comparative Genomics Analysis of Streptomyces Species Reveals Their Adaptation to the Marine Environment and Their Diversity at the Genomic Level.</title>
        <authorList>
            <person name="Tian X."/>
            <person name="Zhang Z."/>
            <person name="Yang T."/>
            <person name="Chen M."/>
            <person name="Li J."/>
            <person name="Chen F."/>
            <person name="Yang J."/>
            <person name="Li W."/>
            <person name="Zhang B."/>
            <person name="Zhang Z."/>
            <person name="Wu J."/>
            <person name="Zhang C."/>
            <person name="Long L."/>
            <person name="Xiao J."/>
        </authorList>
    </citation>
    <scope>NUCLEOTIDE SEQUENCE [LARGE SCALE GENOMIC DNA]</scope>
    <source>
        <strain evidence="2 3">SCSIO M10379</strain>
    </source>
</reference>
<name>A0A1E7JZR9_9ACTN</name>
<dbReference type="Proteomes" id="UP000175829">
    <property type="component" value="Unassembled WGS sequence"/>
</dbReference>
<organism evidence="2 3">
    <name type="scientific">Streptomyces qinglanensis</name>
    <dbReference type="NCBI Taxonomy" id="943816"/>
    <lineage>
        <taxon>Bacteria</taxon>
        <taxon>Bacillati</taxon>
        <taxon>Actinomycetota</taxon>
        <taxon>Actinomycetes</taxon>
        <taxon>Kitasatosporales</taxon>
        <taxon>Streptomycetaceae</taxon>
        <taxon>Streptomyces</taxon>
    </lineage>
</organism>
<dbReference type="RefSeq" id="WP_069990851.1">
    <property type="nucleotide sequence ID" value="NZ_LJGV01000022.1"/>
</dbReference>